<dbReference type="EMBL" id="JACOPF010000001">
    <property type="protein sequence ID" value="MBC5688236.1"/>
    <property type="molecule type" value="Genomic_DNA"/>
</dbReference>
<name>A0A923LHM9_9FIRM</name>
<comment type="caution">
    <text evidence="1">The sequence shown here is derived from an EMBL/GenBank/DDBJ whole genome shotgun (WGS) entry which is preliminary data.</text>
</comment>
<dbReference type="RefSeq" id="WP_186874864.1">
    <property type="nucleotide sequence ID" value="NZ_JACOPF010000001.1"/>
</dbReference>
<reference evidence="1" key="1">
    <citation type="submission" date="2020-08" db="EMBL/GenBank/DDBJ databases">
        <title>Genome public.</title>
        <authorList>
            <person name="Liu C."/>
            <person name="Sun Q."/>
        </authorList>
    </citation>
    <scope>NUCLEOTIDE SEQUENCE</scope>
    <source>
        <strain evidence="1">NSJ-55</strain>
    </source>
</reference>
<proteinExistence type="predicted"/>
<keyword evidence="2" id="KW-1185">Reference proteome</keyword>
<dbReference type="Proteomes" id="UP000652477">
    <property type="component" value="Unassembled WGS sequence"/>
</dbReference>
<organism evidence="1 2">
    <name type="scientific">Mediterraneibacter hominis</name>
    <dbReference type="NCBI Taxonomy" id="2763054"/>
    <lineage>
        <taxon>Bacteria</taxon>
        <taxon>Bacillati</taxon>
        <taxon>Bacillota</taxon>
        <taxon>Clostridia</taxon>
        <taxon>Lachnospirales</taxon>
        <taxon>Lachnospiraceae</taxon>
        <taxon>Mediterraneibacter</taxon>
    </lineage>
</organism>
<gene>
    <name evidence="1" type="ORF">H8S37_04740</name>
</gene>
<sequence length="57" mass="6496">MSSNEASNKSRDSYYDTIINDLINDLHQEEAINLSCSDWKVNVTNITPYTLDKSKTV</sequence>
<accession>A0A923LHM9</accession>
<dbReference type="AlphaFoldDB" id="A0A923LHM9"/>
<evidence type="ECO:0000313" key="1">
    <source>
        <dbReference type="EMBL" id="MBC5688236.1"/>
    </source>
</evidence>
<protein>
    <submittedName>
        <fullName evidence="1">Uncharacterized protein</fullName>
    </submittedName>
</protein>
<evidence type="ECO:0000313" key="2">
    <source>
        <dbReference type="Proteomes" id="UP000652477"/>
    </source>
</evidence>